<keyword evidence="7" id="KW-1185">Reference proteome</keyword>
<feature type="domain" description="MD-2-related lipid-recognition" evidence="5">
    <location>
        <begin position="15"/>
        <end position="112"/>
    </location>
</feature>
<dbReference type="Pfam" id="PF02221">
    <property type="entry name" value="E1_DerP2_DerF2"/>
    <property type="match status" value="1"/>
</dbReference>
<dbReference type="InterPro" id="IPR039670">
    <property type="entry name" value="NPC2-like"/>
</dbReference>
<evidence type="ECO:0000256" key="2">
    <source>
        <dbReference type="ARBA" id="ARBA00006370"/>
    </source>
</evidence>
<comment type="similarity">
    <text evidence="2">Belongs to the NPC2 family.</text>
</comment>
<dbReference type="PANTHER" id="PTHR11306">
    <property type="entry name" value="NIEMANN PICK TYPE C2 PROTEIN NPC2-RELATED"/>
    <property type="match status" value="1"/>
</dbReference>
<evidence type="ECO:0000259" key="5">
    <source>
        <dbReference type="SMART" id="SM00737"/>
    </source>
</evidence>
<keyword evidence="3" id="KW-0964">Secreted</keyword>
<feature type="chain" id="PRO_5046762093" evidence="4">
    <location>
        <begin position="25"/>
        <end position="116"/>
    </location>
</feature>
<protein>
    <submittedName>
        <fullName evidence="6">NPC2-like protein</fullName>
    </submittedName>
</protein>
<dbReference type="EMBL" id="CP111022">
    <property type="protein sequence ID" value="WAR20033.1"/>
    <property type="molecule type" value="Genomic_DNA"/>
</dbReference>
<organism evidence="6 7">
    <name type="scientific">Mya arenaria</name>
    <name type="common">Soft-shell clam</name>
    <dbReference type="NCBI Taxonomy" id="6604"/>
    <lineage>
        <taxon>Eukaryota</taxon>
        <taxon>Metazoa</taxon>
        <taxon>Spiralia</taxon>
        <taxon>Lophotrochozoa</taxon>
        <taxon>Mollusca</taxon>
        <taxon>Bivalvia</taxon>
        <taxon>Autobranchia</taxon>
        <taxon>Heteroconchia</taxon>
        <taxon>Euheterodonta</taxon>
        <taxon>Imparidentia</taxon>
        <taxon>Neoheterodontei</taxon>
        <taxon>Myida</taxon>
        <taxon>Myoidea</taxon>
        <taxon>Myidae</taxon>
        <taxon>Mya</taxon>
    </lineage>
</organism>
<reference evidence="6" key="1">
    <citation type="submission" date="2022-11" db="EMBL/GenBank/DDBJ databases">
        <title>Centuries of genome instability and evolution in soft-shell clam transmissible cancer (bioRxiv).</title>
        <authorList>
            <person name="Hart S.F.M."/>
            <person name="Yonemitsu M.A."/>
            <person name="Giersch R.M."/>
            <person name="Beal B.F."/>
            <person name="Arriagada G."/>
            <person name="Davis B.W."/>
            <person name="Ostrander E.A."/>
            <person name="Goff S.P."/>
            <person name="Metzger M.J."/>
        </authorList>
    </citation>
    <scope>NUCLEOTIDE SEQUENCE</scope>
    <source>
        <strain evidence="6">MELC-2E11</strain>
        <tissue evidence="6">Siphon/mantle</tissue>
    </source>
</reference>
<evidence type="ECO:0000256" key="3">
    <source>
        <dbReference type="ARBA" id="ARBA00022525"/>
    </source>
</evidence>
<dbReference type="SMART" id="SM00737">
    <property type="entry name" value="ML"/>
    <property type="match status" value="1"/>
</dbReference>
<dbReference type="Proteomes" id="UP001164746">
    <property type="component" value="Chromosome 11"/>
</dbReference>
<feature type="signal peptide" evidence="4">
    <location>
        <begin position="1"/>
        <end position="24"/>
    </location>
</feature>
<evidence type="ECO:0000313" key="7">
    <source>
        <dbReference type="Proteomes" id="UP001164746"/>
    </source>
</evidence>
<comment type="subcellular location">
    <subcellularLocation>
        <location evidence="1">Secreted</location>
    </subcellularLocation>
</comment>
<sequence length="116" mass="12693">MLVISKLLCAFLPFFSYCTENVVGKDISKFINCVSAVKTKVYGQVAGIFVPYSLPNTDGCVSCNLTCPLTSGAHTYVNVFPVLAIYPDIKLVVKWELVDQDGNLLVCFEFPMSIVG</sequence>
<dbReference type="Gene3D" id="2.60.40.770">
    <property type="match status" value="1"/>
</dbReference>
<keyword evidence="4" id="KW-0732">Signal</keyword>
<name>A0ABY7FH42_MYAAR</name>
<gene>
    <name evidence="6" type="ORF">MAR_001871</name>
</gene>
<dbReference type="InterPro" id="IPR014756">
    <property type="entry name" value="Ig_E-set"/>
</dbReference>
<dbReference type="PANTHER" id="PTHR11306:SF68">
    <property type="entry name" value="NPC INTRACELLULAR CHOLESTEROL TRANSPORTER 2"/>
    <property type="match status" value="1"/>
</dbReference>
<dbReference type="SUPFAM" id="SSF81296">
    <property type="entry name" value="E set domains"/>
    <property type="match status" value="1"/>
</dbReference>
<evidence type="ECO:0000313" key="6">
    <source>
        <dbReference type="EMBL" id="WAR20033.1"/>
    </source>
</evidence>
<evidence type="ECO:0000256" key="4">
    <source>
        <dbReference type="SAM" id="SignalP"/>
    </source>
</evidence>
<accession>A0ABY7FH42</accession>
<proteinExistence type="inferred from homology"/>
<dbReference type="InterPro" id="IPR003172">
    <property type="entry name" value="ML_dom"/>
</dbReference>
<evidence type="ECO:0000256" key="1">
    <source>
        <dbReference type="ARBA" id="ARBA00004613"/>
    </source>
</evidence>